<dbReference type="EMBL" id="QJKJ01005270">
    <property type="protein sequence ID" value="RDX90839.1"/>
    <property type="molecule type" value="Genomic_DNA"/>
</dbReference>
<feature type="non-terminal residue" evidence="1">
    <location>
        <position position="1"/>
    </location>
</feature>
<gene>
    <name evidence="1" type="ORF">CR513_27253</name>
</gene>
<dbReference type="Proteomes" id="UP000257109">
    <property type="component" value="Unassembled WGS sequence"/>
</dbReference>
<name>A0A371GJV4_MUCPR</name>
<keyword evidence="2" id="KW-1185">Reference proteome</keyword>
<sequence>MEDKDGAPKQLHGRILRDILERSAFKGHCNYKGMDFLKLKEGNKIVANYTVKCKILNKDNSRDQSLLVNQVKKFLREDVQVHIKLVSLKVEKGVIVVDICNLPSDNRVSLSIDLVPYIGPLPQHRSTTLASREEVREYEFLAKIGLTKEFRYVV</sequence>
<reference evidence="1" key="1">
    <citation type="submission" date="2018-05" db="EMBL/GenBank/DDBJ databases">
        <title>Draft genome of Mucuna pruriens seed.</title>
        <authorList>
            <person name="Nnadi N.E."/>
            <person name="Vos R."/>
            <person name="Hasami M.H."/>
            <person name="Devisetty U.K."/>
            <person name="Aguiy J.C."/>
        </authorList>
    </citation>
    <scope>NUCLEOTIDE SEQUENCE [LARGE SCALE GENOMIC DNA]</scope>
    <source>
        <strain evidence="1">JCA_2017</strain>
    </source>
</reference>
<accession>A0A371GJV4</accession>
<comment type="caution">
    <text evidence="1">The sequence shown here is derived from an EMBL/GenBank/DDBJ whole genome shotgun (WGS) entry which is preliminary data.</text>
</comment>
<protein>
    <submittedName>
        <fullName evidence="1">Uncharacterized protein</fullName>
    </submittedName>
</protein>
<evidence type="ECO:0000313" key="2">
    <source>
        <dbReference type="Proteomes" id="UP000257109"/>
    </source>
</evidence>
<dbReference type="AlphaFoldDB" id="A0A371GJV4"/>
<evidence type="ECO:0000313" key="1">
    <source>
        <dbReference type="EMBL" id="RDX90839.1"/>
    </source>
</evidence>
<proteinExistence type="predicted"/>
<organism evidence="1 2">
    <name type="scientific">Mucuna pruriens</name>
    <name type="common">Velvet bean</name>
    <name type="synonym">Dolichos pruriens</name>
    <dbReference type="NCBI Taxonomy" id="157652"/>
    <lineage>
        <taxon>Eukaryota</taxon>
        <taxon>Viridiplantae</taxon>
        <taxon>Streptophyta</taxon>
        <taxon>Embryophyta</taxon>
        <taxon>Tracheophyta</taxon>
        <taxon>Spermatophyta</taxon>
        <taxon>Magnoliopsida</taxon>
        <taxon>eudicotyledons</taxon>
        <taxon>Gunneridae</taxon>
        <taxon>Pentapetalae</taxon>
        <taxon>rosids</taxon>
        <taxon>fabids</taxon>
        <taxon>Fabales</taxon>
        <taxon>Fabaceae</taxon>
        <taxon>Papilionoideae</taxon>
        <taxon>50 kb inversion clade</taxon>
        <taxon>NPAAA clade</taxon>
        <taxon>indigoferoid/millettioid clade</taxon>
        <taxon>Phaseoleae</taxon>
        <taxon>Mucuna</taxon>
    </lineage>
</organism>